<dbReference type="InterPro" id="IPR049449">
    <property type="entry name" value="TesB_ACOT8-like_N"/>
</dbReference>
<dbReference type="InterPro" id="IPR029069">
    <property type="entry name" value="HotDog_dom_sf"/>
</dbReference>
<evidence type="ECO:0000256" key="1">
    <source>
        <dbReference type="ARBA" id="ARBA00006538"/>
    </source>
</evidence>
<keyword evidence="2" id="KW-0378">Hydrolase</keyword>
<comment type="caution">
    <text evidence="6">The sequence shown here is derived from an EMBL/GenBank/DDBJ whole genome shotgun (WGS) entry which is preliminary data.</text>
</comment>
<reference evidence="6 7" key="1">
    <citation type="journal article" date="2018" name="MBio">
        <title>Comparative Genomics Reveals the Core Gene Toolbox for the Fungus-Insect Symbiosis.</title>
        <authorList>
            <person name="Wang Y."/>
            <person name="Stata M."/>
            <person name="Wang W."/>
            <person name="Stajich J.E."/>
            <person name="White M.M."/>
            <person name="Moncalvo J.M."/>
        </authorList>
    </citation>
    <scope>NUCLEOTIDE SEQUENCE [LARGE SCALE GENOMIC DNA]</scope>
    <source>
        <strain evidence="6 7">SWE-8-4</strain>
    </source>
</reference>
<comment type="similarity">
    <text evidence="1">Belongs to the C/M/P thioester hydrolase family.</text>
</comment>
<dbReference type="EMBL" id="MBFR01000733">
    <property type="protein sequence ID" value="PVU86073.1"/>
    <property type="molecule type" value="Genomic_DNA"/>
</dbReference>
<organism evidence="6 7">
    <name type="scientific">Smittium simulii</name>
    <dbReference type="NCBI Taxonomy" id="133385"/>
    <lineage>
        <taxon>Eukaryota</taxon>
        <taxon>Fungi</taxon>
        <taxon>Fungi incertae sedis</taxon>
        <taxon>Zoopagomycota</taxon>
        <taxon>Kickxellomycotina</taxon>
        <taxon>Harpellomycetes</taxon>
        <taxon>Harpellales</taxon>
        <taxon>Legeriomycetaceae</taxon>
        <taxon>Smittium</taxon>
    </lineage>
</organism>
<dbReference type="AlphaFoldDB" id="A0A2T9Y181"/>
<dbReference type="PANTHER" id="PTHR11066:SF34">
    <property type="entry name" value="ACYL-COENZYME A THIOESTERASE 8"/>
    <property type="match status" value="1"/>
</dbReference>
<feature type="compositionally biased region" description="Basic and acidic residues" evidence="3">
    <location>
        <begin position="335"/>
        <end position="344"/>
    </location>
</feature>
<dbReference type="Pfam" id="PF13622">
    <property type="entry name" value="4HBT_3"/>
    <property type="match status" value="1"/>
</dbReference>
<protein>
    <recommendedName>
        <fullName evidence="8">Acyl-CoA thioesterase II</fullName>
    </recommendedName>
</protein>
<feature type="domain" description="Acyl-CoA thioesterase-like N-terminal HotDog" evidence="4">
    <location>
        <begin position="16"/>
        <end position="89"/>
    </location>
</feature>
<evidence type="ECO:0008006" key="8">
    <source>
        <dbReference type="Google" id="ProtNLM"/>
    </source>
</evidence>
<sequence>MNQLKEDILDHFYIKGGQIVSQALAAALLTVPSNFNIHSLHSYFLLAGKYESSASYQVERLRDGKTFATRIVRAKQDNETIFTMTCSFQADQPYITQHQYCIPPVYPPEHGDHPIYVHTDGQLPKVSNIGPSMNVSIFDKIKLFSRAAIHKDQNLQKLLGFAFDHQLPKHVSQASKSSIIPPYSLRWFKVDANIAKDSKLQYLYIALISDFWSPLHVSTPYFYGVNSGKVARTMVATIDHSVWFHESCDVTEWLLFEATSSMVSNNRILINARLYSQDGRHVASFQQENVFRIESACENVTTSFNFLLPHLESKEKNTKIYKSNNNTHCDKHSKKNPDCHISKL</sequence>
<evidence type="ECO:0000313" key="7">
    <source>
        <dbReference type="Proteomes" id="UP000245383"/>
    </source>
</evidence>
<evidence type="ECO:0000259" key="5">
    <source>
        <dbReference type="Pfam" id="PF20789"/>
    </source>
</evidence>
<proteinExistence type="inferred from homology"/>
<dbReference type="InterPro" id="IPR042171">
    <property type="entry name" value="Acyl-CoA_hotdog"/>
</dbReference>
<dbReference type="InterPro" id="IPR003703">
    <property type="entry name" value="Acyl_CoA_thio"/>
</dbReference>
<evidence type="ECO:0000256" key="3">
    <source>
        <dbReference type="SAM" id="MobiDB-lite"/>
    </source>
</evidence>
<dbReference type="SUPFAM" id="SSF54637">
    <property type="entry name" value="Thioesterase/thiol ester dehydrase-isomerase"/>
    <property type="match status" value="2"/>
</dbReference>
<dbReference type="InterPro" id="IPR049450">
    <property type="entry name" value="ACOT8-like_C"/>
</dbReference>
<gene>
    <name evidence="6" type="ORF">BB561_006821</name>
</gene>
<name>A0A2T9Y181_9FUNG</name>
<evidence type="ECO:0000259" key="4">
    <source>
        <dbReference type="Pfam" id="PF13622"/>
    </source>
</evidence>
<dbReference type="GO" id="GO:0005782">
    <property type="term" value="C:peroxisomal matrix"/>
    <property type="evidence" value="ECO:0007669"/>
    <property type="project" value="UniProtKB-SubCell"/>
</dbReference>
<dbReference type="CDD" id="cd03444">
    <property type="entry name" value="Thioesterase_II_repeat1"/>
    <property type="match status" value="1"/>
</dbReference>
<dbReference type="STRING" id="133385.A0A2T9Y181"/>
<dbReference type="Pfam" id="PF20789">
    <property type="entry name" value="4HBT_3C"/>
    <property type="match status" value="1"/>
</dbReference>
<evidence type="ECO:0000313" key="6">
    <source>
        <dbReference type="EMBL" id="PVU86073.1"/>
    </source>
</evidence>
<dbReference type="Gene3D" id="2.40.160.210">
    <property type="entry name" value="Acyl-CoA thioesterase, double hotdog domain"/>
    <property type="match status" value="1"/>
</dbReference>
<dbReference type="GO" id="GO:0009062">
    <property type="term" value="P:fatty acid catabolic process"/>
    <property type="evidence" value="ECO:0007669"/>
    <property type="project" value="TreeGrafter"/>
</dbReference>
<dbReference type="CDD" id="cd03445">
    <property type="entry name" value="Thioesterase_II_repeat2"/>
    <property type="match status" value="1"/>
</dbReference>
<feature type="domain" description="Acyl-CoA thioesterase-like C-terminal" evidence="5">
    <location>
        <begin position="177"/>
        <end position="290"/>
    </location>
</feature>
<dbReference type="GO" id="GO:0047617">
    <property type="term" value="F:fatty acyl-CoA hydrolase activity"/>
    <property type="evidence" value="ECO:0007669"/>
    <property type="project" value="InterPro"/>
</dbReference>
<keyword evidence="7" id="KW-1185">Reference proteome</keyword>
<dbReference type="GO" id="GO:0006637">
    <property type="term" value="P:acyl-CoA metabolic process"/>
    <property type="evidence" value="ECO:0007669"/>
    <property type="project" value="InterPro"/>
</dbReference>
<evidence type="ECO:0000256" key="2">
    <source>
        <dbReference type="ARBA" id="ARBA00022801"/>
    </source>
</evidence>
<dbReference type="Proteomes" id="UP000245383">
    <property type="component" value="Unassembled WGS sequence"/>
</dbReference>
<feature type="region of interest" description="Disordered" evidence="3">
    <location>
        <begin position="323"/>
        <end position="344"/>
    </location>
</feature>
<dbReference type="PANTHER" id="PTHR11066">
    <property type="entry name" value="ACYL-COA THIOESTERASE"/>
    <property type="match status" value="1"/>
</dbReference>
<accession>A0A2T9Y181</accession>
<dbReference type="OrthoDB" id="68328at2759"/>